<proteinExistence type="predicted"/>
<dbReference type="AlphaFoldDB" id="A0A918DAH2"/>
<name>A0A918DAH2_9ACTN</name>
<protein>
    <submittedName>
        <fullName evidence="1">Uncharacterized protein</fullName>
    </submittedName>
</protein>
<organism evidence="1 2">
    <name type="scientific">Streptomyces albiflavescens</name>
    <dbReference type="NCBI Taxonomy" id="1623582"/>
    <lineage>
        <taxon>Bacteria</taxon>
        <taxon>Bacillati</taxon>
        <taxon>Actinomycetota</taxon>
        <taxon>Actinomycetes</taxon>
        <taxon>Kitasatosporales</taxon>
        <taxon>Streptomycetaceae</taxon>
        <taxon>Streptomyces</taxon>
    </lineage>
</organism>
<reference evidence="1 2" key="1">
    <citation type="journal article" date="2014" name="Int. J. Syst. Evol. Microbiol.">
        <title>Complete genome sequence of Corynebacterium casei LMG S-19264T (=DSM 44701T), isolated from a smear-ripened cheese.</title>
        <authorList>
            <consortium name="US DOE Joint Genome Institute (JGI-PGF)"/>
            <person name="Walter F."/>
            <person name="Albersmeier A."/>
            <person name="Kalinowski J."/>
            <person name="Ruckert C."/>
        </authorList>
    </citation>
    <scope>NUCLEOTIDE SEQUENCE [LARGE SCALE GENOMIC DNA]</scope>
    <source>
        <strain evidence="1 2">CGMCC 4.7111</strain>
    </source>
</reference>
<evidence type="ECO:0000313" key="2">
    <source>
        <dbReference type="Proteomes" id="UP000600365"/>
    </source>
</evidence>
<accession>A0A918DAH2</accession>
<keyword evidence="2" id="KW-1185">Reference proteome</keyword>
<evidence type="ECO:0000313" key="1">
    <source>
        <dbReference type="EMBL" id="GGN91842.1"/>
    </source>
</evidence>
<sequence length="185" mass="19960">MVRSETRRTTPDPEAGVLMHARVDDELGISEWLLQAADDPARARAEWQTMNIALLRCGVHFSAVRVSVDVVLAAARSKDRARVDEYLAAALHGGPVFVDRQSGWYYCLVPASTCATLRVPDTACLAAGSFLGVPHPSIDSSRYLARSSWCVPPGRSEAFCQADAVVQMVNLGRFLLAGAKGTDDA</sequence>
<dbReference type="Proteomes" id="UP000600365">
    <property type="component" value="Unassembled WGS sequence"/>
</dbReference>
<dbReference type="EMBL" id="BMMM01000026">
    <property type="protein sequence ID" value="GGN91842.1"/>
    <property type="molecule type" value="Genomic_DNA"/>
</dbReference>
<comment type="caution">
    <text evidence="1">The sequence shown here is derived from an EMBL/GenBank/DDBJ whole genome shotgun (WGS) entry which is preliminary data.</text>
</comment>
<gene>
    <name evidence="1" type="ORF">GCM10011579_089100</name>
</gene>